<keyword evidence="1" id="KW-1133">Transmembrane helix</keyword>
<organism evidence="2 3">
    <name type="scientific">Bradyrhizobium xenonodulans</name>
    <dbReference type="NCBI Taxonomy" id="2736875"/>
    <lineage>
        <taxon>Bacteria</taxon>
        <taxon>Pseudomonadati</taxon>
        <taxon>Pseudomonadota</taxon>
        <taxon>Alphaproteobacteria</taxon>
        <taxon>Hyphomicrobiales</taxon>
        <taxon>Nitrobacteraceae</taxon>
        <taxon>Bradyrhizobium</taxon>
    </lineage>
</organism>
<accession>A0ABY7MCI8</accession>
<protein>
    <submittedName>
        <fullName evidence="2">DUF1515 domain-containing protein</fullName>
    </submittedName>
</protein>
<name>A0ABY7MCI8_9BRAD</name>
<keyword evidence="1" id="KW-0812">Transmembrane</keyword>
<reference evidence="2" key="1">
    <citation type="submission" date="2021-12" db="EMBL/GenBank/DDBJ databases">
        <title>Bradyrhizobium xenonodulans sp. nov.</title>
        <authorList>
            <person name="Claassens R."/>
            <person name="Venter S.N."/>
            <person name="Beukes C.W."/>
            <person name="Stepkowski T."/>
            <person name="Steenkamp E.T."/>
        </authorList>
    </citation>
    <scope>NUCLEOTIDE SEQUENCE</scope>
    <source>
        <strain evidence="2">14AB</strain>
    </source>
</reference>
<keyword evidence="1" id="KW-0472">Membrane</keyword>
<dbReference type="Proteomes" id="UP001179614">
    <property type="component" value="Chromosome"/>
</dbReference>
<gene>
    <name evidence="2" type="ORF">I3J27_21370</name>
</gene>
<evidence type="ECO:0000313" key="3">
    <source>
        <dbReference type="Proteomes" id="UP001179614"/>
    </source>
</evidence>
<sequence length="133" mass="14450">MSDDVQAALRDMARSIGALESTVKTMTSTWQQQEQSASSGRRELHQKVDALRADVSAKVDGMRNDMTLMGGQLATAIKDISEMKPVVEAVEVVKQRAVGASWVSIWLYRIAIIASGGAAWVVVKYLNISVALK</sequence>
<dbReference type="EMBL" id="CP089391">
    <property type="protein sequence ID" value="WBL75586.1"/>
    <property type="molecule type" value="Genomic_DNA"/>
</dbReference>
<feature type="transmembrane region" description="Helical" evidence="1">
    <location>
        <begin position="106"/>
        <end position="126"/>
    </location>
</feature>
<evidence type="ECO:0000313" key="2">
    <source>
        <dbReference type="EMBL" id="WBL75586.1"/>
    </source>
</evidence>
<keyword evidence="3" id="KW-1185">Reference proteome</keyword>
<dbReference type="RefSeq" id="WP_270160408.1">
    <property type="nucleotide sequence ID" value="NZ_CP089391.1"/>
</dbReference>
<proteinExistence type="predicted"/>
<evidence type="ECO:0000256" key="1">
    <source>
        <dbReference type="SAM" id="Phobius"/>
    </source>
</evidence>